<name>A0A108T630_BACSE</name>
<dbReference type="InterPro" id="IPR024361">
    <property type="entry name" value="BACON"/>
</dbReference>
<gene>
    <name evidence="10" type="primary">chiA1_2</name>
    <name evidence="10" type="ORF">AA415_02236</name>
</gene>
<dbReference type="AlphaFoldDB" id="A0A108T630"/>
<keyword evidence="5" id="KW-0119">Carbohydrate metabolism</keyword>
<dbReference type="GO" id="GO:0008843">
    <property type="term" value="F:endochitinase activity"/>
    <property type="evidence" value="ECO:0007669"/>
    <property type="project" value="UniProtKB-EC"/>
</dbReference>
<evidence type="ECO:0000256" key="2">
    <source>
        <dbReference type="ARBA" id="ARBA00009121"/>
    </source>
</evidence>
<dbReference type="PROSITE" id="PS51910">
    <property type="entry name" value="GH18_2"/>
    <property type="match status" value="1"/>
</dbReference>
<dbReference type="SMART" id="SM00636">
    <property type="entry name" value="Glyco_18"/>
    <property type="match status" value="1"/>
</dbReference>
<keyword evidence="6 7" id="KW-0326">Glycosidase</keyword>
<keyword evidence="5" id="KW-0624">Polysaccharide degradation</keyword>
<feature type="chain" id="PRO_5007130772" description="chitinase" evidence="8">
    <location>
        <begin position="23"/>
        <end position="429"/>
    </location>
</feature>
<feature type="signal peptide" evidence="8">
    <location>
        <begin position="1"/>
        <end position="22"/>
    </location>
</feature>
<dbReference type="Gene3D" id="2.60.40.10">
    <property type="entry name" value="Immunoglobulins"/>
    <property type="match status" value="1"/>
</dbReference>
<dbReference type="PANTHER" id="PTHR11177:SF317">
    <property type="entry name" value="CHITINASE 12-RELATED"/>
    <property type="match status" value="1"/>
</dbReference>
<comment type="catalytic activity">
    <reaction evidence="1">
        <text>Random endo-hydrolysis of N-acetyl-beta-D-glucosaminide (1-&gt;4)-beta-linkages in chitin and chitodextrins.</text>
        <dbReference type="EC" id="3.2.1.14"/>
    </reaction>
</comment>
<dbReference type="InterPro" id="IPR017853">
    <property type="entry name" value="GH"/>
</dbReference>
<dbReference type="GO" id="GO:0008061">
    <property type="term" value="F:chitin binding"/>
    <property type="evidence" value="ECO:0007669"/>
    <property type="project" value="InterPro"/>
</dbReference>
<keyword evidence="4 7" id="KW-0378">Hydrolase</keyword>
<keyword evidence="11" id="KW-1185">Reference proteome</keyword>
<dbReference type="PATRIC" id="fig|46506.5.peg.2397"/>
<sequence precursor="true">MKLVKMNLFIACFLSTILSCFSCGEDYDSVMPDFSFLNVDKAKMYFDNEGEEKSFAVLSASMDFSVSMSEGTNAWASYRIDKKNVIVKVEKNLSNEVRTGVITIQSEGKTSQVKIQQGFTRILAGYVYQSYEGLPDVSKLTHVNYAFGHINGSYNGLEIDNIEKFRQIIAMKKQYPNLKVILSIGGATQLDTNNFFHMTNEASNRSAFINSCIKAMKEYGFDGFDMDWETPTSQKERENFNALMKEFRQAVGADVLLTVASPAHHIEFDFKTLDNYIDFVNVMGYDIDIPPYHQSGLYRSEMTNKCSIEEGMKAHMESGMPAYKLVMGVPFYGLAIDQIGSKDYRFVDYRAMDQFKSEKNATEAWDDKACVPYIKDAQGNFICTFDNTRSIGIKCQYIKDQKYLGMMFWHYDADTEDGVLRNAAAEGLK</sequence>
<dbReference type="PANTHER" id="PTHR11177">
    <property type="entry name" value="CHITINASE"/>
    <property type="match status" value="1"/>
</dbReference>
<dbReference type="Proteomes" id="UP000056419">
    <property type="component" value="Unassembled WGS sequence"/>
</dbReference>
<accession>A0A108T630</accession>
<reference evidence="10 11" key="1">
    <citation type="journal article" date="2016" name="BMC Genomics">
        <title>Type VI secretion systems of human gut Bacteroidales segregate into three genetic architectures, two of which are contained on mobile genetic elements.</title>
        <authorList>
            <person name="Coyne M.J."/>
            <person name="Roelofs K.G."/>
            <person name="Comstock L.E."/>
        </authorList>
    </citation>
    <scope>NUCLEOTIDE SEQUENCE [LARGE SCALE GENOMIC DNA]</scope>
    <source>
        <strain evidence="10 11">CL09T03C01</strain>
    </source>
</reference>
<dbReference type="InterPro" id="IPR013783">
    <property type="entry name" value="Ig-like_fold"/>
</dbReference>
<dbReference type="PROSITE" id="PS51257">
    <property type="entry name" value="PROKAR_LIPOPROTEIN"/>
    <property type="match status" value="1"/>
</dbReference>
<dbReference type="GO" id="GO:0005975">
    <property type="term" value="P:carbohydrate metabolic process"/>
    <property type="evidence" value="ECO:0007669"/>
    <property type="project" value="InterPro"/>
</dbReference>
<dbReference type="InterPro" id="IPR001223">
    <property type="entry name" value="Glyco_hydro18_cat"/>
</dbReference>
<evidence type="ECO:0000256" key="3">
    <source>
        <dbReference type="ARBA" id="ARBA00012729"/>
    </source>
</evidence>
<comment type="similarity">
    <text evidence="2">Belongs to the glycosyl hydrolase 18 family. Chitinase class II subfamily.</text>
</comment>
<dbReference type="CDD" id="cd14948">
    <property type="entry name" value="BACON"/>
    <property type="match status" value="1"/>
</dbReference>
<dbReference type="Gene3D" id="3.20.20.80">
    <property type="entry name" value="Glycosidases"/>
    <property type="match status" value="1"/>
</dbReference>
<proteinExistence type="inferred from homology"/>
<protein>
    <recommendedName>
        <fullName evidence="3">chitinase</fullName>
        <ecNumber evidence="3">3.2.1.14</ecNumber>
    </recommendedName>
</protein>
<evidence type="ECO:0000256" key="6">
    <source>
        <dbReference type="ARBA" id="ARBA00023295"/>
    </source>
</evidence>
<dbReference type="SUPFAM" id="SSF51445">
    <property type="entry name" value="(Trans)glycosidases"/>
    <property type="match status" value="1"/>
</dbReference>
<evidence type="ECO:0000256" key="7">
    <source>
        <dbReference type="RuleBase" id="RU000489"/>
    </source>
</evidence>
<dbReference type="PROSITE" id="PS01095">
    <property type="entry name" value="GH18_1"/>
    <property type="match status" value="1"/>
</dbReference>
<evidence type="ECO:0000256" key="8">
    <source>
        <dbReference type="SAM" id="SignalP"/>
    </source>
</evidence>
<dbReference type="GO" id="GO:0006032">
    <property type="term" value="P:chitin catabolic process"/>
    <property type="evidence" value="ECO:0007669"/>
    <property type="project" value="UniProtKB-KW"/>
</dbReference>
<evidence type="ECO:0000256" key="4">
    <source>
        <dbReference type="ARBA" id="ARBA00022801"/>
    </source>
</evidence>
<evidence type="ECO:0000256" key="1">
    <source>
        <dbReference type="ARBA" id="ARBA00000822"/>
    </source>
</evidence>
<feature type="domain" description="GH18" evidence="9">
    <location>
        <begin position="113"/>
        <end position="429"/>
    </location>
</feature>
<evidence type="ECO:0000259" key="9">
    <source>
        <dbReference type="PROSITE" id="PS51910"/>
    </source>
</evidence>
<dbReference type="RefSeq" id="WP_242651145.1">
    <property type="nucleotide sequence ID" value="NZ_LRGC01000010.1"/>
</dbReference>
<comment type="caution">
    <text evidence="10">The sequence shown here is derived from an EMBL/GenBank/DDBJ whole genome shotgun (WGS) entry which is preliminary data.</text>
</comment>
<evidence type="ECO:0000313" key="11">
    <source>
        <dbReference type="Proteomes" id="UP000056419"/>
    </source>
</evidence>
<dbReference type="Pfam" id="PF00704">
    <property type="entry name" value="Glyco_hydro_18"/>
    <property type="match status" value="1"/>
</dbReference>
<keyword evidence="5" id="KW-0146">Chitin degradation</keyword>
<dbReference type="EMBL" id="LRGC01000010">
    <property type="protein sequence ID" value="KWR53985.1"/>
    <property type="molecule type" value="Genomic_DNA"/>
</dbReference>
<evidence type="ECO:0000256" key="5">
    <source>
        <dbReference type="ARBA" id="ARBA00023024"/>
    </source>
</evidence>
<dbReference type="STRING" id="46506.AA415_02236"/>
<organism evidence="10 11">
    <name type="scientific">Bacteroides stercoris</name>
    <dbReference type="NCBI Taxonomy" id="46506"/>
    <lineage>
        <taxon>Bacteria</taxon>
        <taxon>Pseudomonadati</taxon>
        <taxon>Bacteroidota</taxon>
        <taxon>Bacteroidia</taxon>
        <taxon>Bacteroidales</taxon>
        <taxon>Bacteroidaceae</taxon>
        <taxon>Bacteroides</taxon>
    </lineage>
</organism>
<evidence type="ECO:0000313" key="10">
    <source>
        <dbReference type="EMBL" id="KWR53985.1"/>
    </source>
</evidence>
<dbReference type="EC" id="3.2.1.14" evidence="3"/>
<dbReference type="InterPro" id="IPR011583">
    <property type="entry name" value="Chitinase_II/V-like_cat"/>
</dbReference>
<dbReference type="InterPro" id="IPR001579">
    <property type="entry name" value="Glyco_hydro_18_chit_AS"/>
</dbReference>
<dbReference type="InterPro" id="IPR050314">
    <property type="entry name" value="Glycosyl_Hydrlase_18"/>
</dbReference>
<keyword evidence="8" id="KW-0732">Signal</keyword>